<gene>
    <name evidence="2" type="ORF">DFR76_102462</name>
</gene>
<keyword evidence="1" id="KW-0812">Transmembrane</keyword>
<dbReference type="RefSeq" id="WP_147287856.1">
    <property type="nucleotide sequence ID" value="NZ_QQBC01000002.1"/>
</dbReference>
<keyword evidence="1" id="KW-1133">Transmembrane helix</keyword>
<keyword evidence="1" id="KW-0472">Membrane</keyword>
<protein>
    <submittedName>
        <fullName evidence="2">Uncharacterized protein</fullName>
    </submittedName>
</protein>
<sequence length="196" mass="21174">MLTLVMTKYPSIAVRVRRTGPWSRSPLMRPTDRLRGLIWIAAIVVVVCAVPLSWVVGMGRSTAAAAEIRAESAVKTEGGAVITGDPKRVTRATATGTYEQHYEAAVWWAGDGRATVEVGSSARIGDGVAMWLGPDGRPTDPPRHASAAAWQGAGVGLGLLIEIWVAVSALAWLSTWLIGRRHEDEWGRQWRLIGAR</sequence>
<dbReference type="InterPro" id="IPR039708">
    <property type="entry name" value="MT1774/Rv1733c-like"/>
</dbReference>
<dbReference type="STRING" id="1210086.GCA_001613105_01039"/>
<evidence type="ECO:0000313" key="2">
    <source>
        <dbReference type="EMBL" id="RDI68061.1"/>
    </source>
</evidence>
<reference evidence="2 3" key="1">
    <citation type="submission" date="2018-07" db="EMBL/GenBank/DDBJ databases">
        <title>Genomic Encyclopedia of Type Strains, Phase IV (KMG-IV): sequencing the most valuable type-strain genomes for metagenomic binning, comparative biology and taxonomic classification.</title>
        <authorList>
            <person name="Goeker M."/>
        </authorList>
    </citation>
    <scope>NUCLEOTIDE SEQUENCE [LARGE SCALE GENOMIC DNA]</scope>
    <source>
        <strain evidence="2 3">DSM 44290</strain>
    </source>
</reference>
<evidence type="ECO:0000313" key="3">
    <source>
        <dbReference type="Proteomes" id="UP000254869"/>
    </source>
</evidence>
<feature type="transmembrane region" description="Helical" evidence="1">
    <location>
        <begin position="148"/>
        <end position="173"/>
    </location>
</feature>
<dbReference type="PANTHER" id="PTHR42305">
    <property type="entry name" value="MEMBRANE PROTEIN RV1733C-RELATED"/>
    <property type="match status" value="1"/>
</dbReference>
<evidence type="ECO:0000256" key="1">
    <source>
        <dbReference type="SAM" id="Phobius"/>
    </source>
</evidence>
<proteinExistence type="predicted"/>
<keyword evidence="3" id="KW-1185">Reference proteome</keyword>
<dbReference type="Proteomes" id="UP000254869">
    <property type="component" value="Unassembled WGS sequence"/>
</dbReference>
<comment type="caution">
    <text evidence="2">The sequence shown here is derived from an EMBL/GenBank/DDBJ whole genome shotgun (WGS) entry which is preliminary data.</text>
</comment>
<name>A0A370ID66_9NOCA</name>
<feature type="transmembrane region" description="Helical" evidence="1">
    <location>
        <begin position="37"/>
        <end position="56"/>
    </location>
</feature>
<dbReference type="EMBL" id="QQBC01000002">
    <property type="protein sequence ID" value="RDI68061.1"/>
    <property type="molecule type" value="Genomic_DNA"/>
</dbReference>
<accession>A0A370ID66</accession>
<dbReference type="AlphaFoldDB" id="A0A370ID66"/>
<organism evidence="2 3">
    <name type="scientific">Nocardia pseudobrasiliensis</name>
    <dbReference type="NCBI Taxonomy" id="45979"/>
    <lineage>
        <taxon>Bacteria</taxon>
        <taxon>Bacillati</taxon>
        <taxon>Actinomycetota</taxon>
        <taxon>Actinomycetes</taxon>
        <taxon>Mycobacteriales</taxon>
        <taxon>Nocardiaceae</taxon>
        <taxon>Nocardia</taxon>
    </lineage>
</organism>
<dbReference type="PANTHER" id="PTHR42305:SF1">
    <property type="entry name" value="MEMBRANE PROTEIN RV1733C-RELATED"/>
    <property type="match status" value="1"/>
</dbReference>